<dbReference type="Proteomes" id="UP000712281">
    <property type="component" value="Unassembled WGS sequence"/>
</dbReference>
<feature type="compositionally biased region" description="Low complexity" evidence="1">
    <location>
        <begin position="112"/>
        <end position="122"/>
    </location>
</feature>
<evidence type="ECO:0000256" key="1">
    <source>
        <dbReference type="SAM" id="MobiDB-lite"/>
    </source>
</evidence>
<evidence type="ECO:0000313" key="2">
    <source>
        <dbReference type="EMBL" id="KAF2556987.1"/>
    </source>
</evidence>
<accession>A0A8S9HJL1</accession>
<name>A0A8S9HJL1_BRACR</name>
<comment type="caution">
    <text evidence="2">The sequence shown here is derived from an EMBL/GenBank/DDBJ whole genome shotgun (WGS) entry which is preliminary data.</text>
</comment>
<dbReference type="AlphaFoldDB" id="A0A8S9HJL1"/>
<feature type="compositionally biased region" description="Polar residues" evidence="1">
    <location>
        <begin position="123"/>
        <end position="136"/>
    </location>
</feature>
<feature type="region of interest" description="Disordered" evidence="1">
    <location>
        <begin position="153"/>
        <end position="191"/>
    </location>
</feature>
<dbReference type="EMBL" id="QGKW02001940">
    <property type="protein sequence ID" value="KAF2556987.1"/>
    <property type="molecule type" value="Genomic_DNA"/>
</dbReference>
<gene>
    <name evidence="2" type="ORF">F2Q68_00015319</name>
</gene>
<evidence type="ECO:0000313" key="3">
    <source>
        <dbReference type="Proteomes" id="UP000712281"/>
    </source>
</evidence>
<organism evidence="2 3">
    <name type="scientific">Brassica cretica</name>
    <name type="common">Mustard</name>
    <dbReference type="NCBI Taxonomy" id="69181"/>
    <lineage>
        <taxon>Eukaryota</taxon>
        <taxon>Viridiplantae</taxon>
        <taxon>Streptophyta</taxon>
        <taxon>Embryophyta</taxon>
        <taxon>Tracheophyta</taxon>
        <taxon>Spermatophyta</taxon>
        <taxon>Magnoliopsida</taxon>
        <taxon>eudicotyledons</taxon>
        <taxon>Gunneridae</taxon>
        <taxon>Pentapetalae</taxon>
        <taxon>rosids</taxon>
        <taxon>malvids</taxon>
        <taxon>Brassicales</taxon>
        <taxon>Brassicaceae</taxon>
        <taxon>Brassiceae</taxon>
        <taxon>Brassica</taxon>
    </lineage>
</organism>
<feature type="compositionally biased region" description="Basic and acidic residues" evidence="1">
    <location>
        <begin position="157"/>
        <end position="181"/>
    </location>
</feature>
<protein>
    <submittedName>
        <fullName evidence="2">Uncharacterized protein</fullName>
    </submittedName>
</protein>
<sequence length="224" mass="25627">MSRREHRSIIPLQYGPMVELDGHLRLYPRGIDHRMQGLSNKYLDLQDSNRLRGISPNYNIAKVINILQRTVVNACGPRVDNLKLDLRIVDNYDDPTLLERTICNEKRSASIDDNISSSTDTSQKMLTDTSNPSTYSLRAENGDLHDQESHLQNAAGKRLDDQRATDTERKHRPMETDEHRSIPAVEHQSTESVASCETVRILTHEVFTAKHPHPPKLFRIKDIN</sequence>
<proteinExistence type="predicted"/>
<feature type="region of interest" description="Disordered" evidence="1">
    <location>
        <begin position="112"/>
        <end position="139"/>
    </location>
</feature>
<reference evidence="2" key="1">
    <citation type="submission" date="2019-12" db="EMBL/GenBank/DDBJ databases">
        <title>Genome sequencing and annotation of Brassica cretica.</title>
        <authorList>
            <person name="Studholme D.J."/>
            <person name="Sarris P.F."/>
        </authorList>
    </citation>
    <scope>NUCLEOTIDE SEQUENCE</scope>
    <source>
        <strain evidence="2">PFS-001/15</strain>
        <tissue evidence="2">Leaf</tissue>
    </source>
</reference>